<gene>
    <name evidence="2" type="ORF">NCTC10132_00699</name>
</gene>
<evidence type="ECO:0000313" key="2">
    <source>
        <dbReference type="EMBL" id="SYV97334.1"/>
    </source>
</evidence>
<organism evidence="2 3">
    <name type="scientific">Mycoplasmopsis edwardii</name>
    <dbReference type="NCBI Taxonomy" id="53558"/>
    <lineage>
        <taxon>Bacteria</taxon>
        <taxon>Bacillati</taxon>
        <taxon>Mycoplasmatota</taxon>
        <taxon>Mycoplasmoidales</taxon>
        <taxon>Metamycoplasmataceae</taxon>
        <taxon>Mycoplasmopsis</taxon>
    </lineage>
</organism>
<keyword evidence="1" id="KW-1133">Transmembrane helix</keyword>
<evidence type="ECO:0000313" key="3">
    <source>
        <dbReference type="Proteomes" id="UP000257559"/>
    </source>
</evidence>
<feature type="transmembrane region" description="Helical" evidence="1">
    <location>
        <begin position="12"/>
        <end position="32"/>
    </location>
</feature>
<accession>A0A3B0PVJ5</accession>
<dbReference type="AlphaFoldDB" id="A0A3B0PVJ5"/>
<reference evidence="3" key="1">
    <citation type="submission" date="2018-06" db="EMBL/GenBank/DDBJ databases">
        <authorList>
            <consortium name="Pathogen Informatics"/>
        </authorList>
    </citation>
    <scope>NUCLEOTIDE SEQUENCE [LARGE SCALE GENOMIC DNA]</scope>
    <source>
        <strain evidence="3">NCTC10132</strain>
    </source>
</reference>
<dbReference type="EMBL" id="LS991951">
    <property type="protein sequence ID" value="SYV97334.1"/>
    <property type="molecule type" value="Genomic_DNA"/>
</dbReference>
<protein>
    <submittedName>
        <fullName evidence="2">Uncharacterized protein</fullName>
    </submittedName>
</protein>
<evidence type="ECO:0000256" key="1">
    <source>
        <dbReference type="SAM" id="Phobius"/>
    </source>
</evidence>
<dbReference type="KEGG" id="medw:NCTC10132_00699"/>
<keyword evidence="1" id="KW-0812">Transmembrane</keyword>
<feature type="non-terminal residue" evidence="2">
    <location>
        <position position="70"/>
    </location>
</feature>
<name>A0A3B0PVJ5_9BACT</name>
<sequence length="70" mass="8243">MKLSFNVKRMILFIIQLLIAIIIIFGIIFSTVFFNSLLIWLLLVGMYLANVIFILVIYSQNRNNEAKFSW</sequence>
<dbReference type="Proteomes" id="UP000257559">
    <property type="component" value="Chromosome"/>
</dbReference>
<keyword evidence="3" id="KW-1185">Reference proteome</keyword>
<keyword evidence="1" id="KW-0472">Membrane</keyword>
<feature type="transmembrane region" description="Helical" evidence="1">
    <location>
        <begin position="38"/>
        <end position="58"/>
    </location>
</feature>
<proteinExistence type="predicted"/>